<dbReference type="AlphaFoldDB" id="A0A9P4PXR3"/>
<dbReference type="GO" id="GO:0071949">
    <property type="term" value="F:FAD binding"/>
    <property type="evidence" value="ECO:0007669"/>
    <property type="project" value="InterPro"/>
</dbReference>
<dbReference type="GO" id="GO:0044550">
    <property type="term" value="P:secondary metabolite biosynthetic process"/>
    <property type="evidence" value="ECO:0007669"/>
    <property type="project" value="TreeGrafter"/>
</dbReference>
<dbReference type="InterPro" id="IPR002938">
    <property type="entry name" value="FAD-bd"/>
</dbReference>
<feature type="domain" description="FAD-binding" evidence="4">
    <location>
        <begin position="264"/>
        <end position="341"/>
    </location>
</feature>
<comment type="caution">
    <text evidence="5">The sequence shown here is derived from an EMBL/GenBank/DDBJ whole genome shotgun (WGS) entry which is preliminary data.</text>
</comment>
<evidence type="ECO:0000256" key="1">
    <source>
        <dbReference type="ARBA" id="ARBA00022630"/>
    </source>
</evidence>
<keyword evidence="1" id="KW-0285">Flavoprotein</keyword>
<evidence type="ECO:0000256" key="2">
    <source>
        <dbReference type="ARBA" id="ARBA00022827"/>
    </source>
</evidence>
<dbReference type="GO" id="GO:0016491">
    <property type="term" value="F:oxidoreductase activity"/>
    <property type="evidence" value="ECO:0007669"/>
    <property type="project" value="UniProtKB-KW"/>
</dbReference>
<name>A0A9P4PXR3_9PLEO</name>
<keyword evidence="2" id="KW-0274">FAD</keyword>
<proteinExistence type="predicted"/>
<dbReference type="SUPFAM" id="SSF51905">
    <property type="entry name" value="FAD/NAD(P)-binding domain"/>
    <property type="match status" value="1"/>
</dbReference>
<keyword evidence="3" id="KW-0560">Oxidoreductase</keyword>
<keyword evidence="6" id="KW-1185">Reference proteome</keyword>
<dbReference type="OrthoDB" id="16820at2759"/>
<dbReference type="PRINTS" id="PR00420">
    <property type="entry name" value="RNGMNOXGNASE"/>
</dbReference>
<dbReference type="Pfam" id="PF01494">
    <property type="entry name" value="FAD_binding_3"/>
    <property type="match status" value="1"/>
</dbReference>
<dbReference type="InterPro" id="IPR036188">
    <property type="entry name" value="FAD/NAD-bd_sf"/>
</dbReference>
<dbReference type="PANTHER" id="PTHR46720:SF3">
    <property type="entry name" value="FAD-BINDING DOMAIN-CONTAINING PROTEIN-RELATED"/>
    <property type="match status" value="1"/>
</dbReference>
<organism evidence="5 6">
    <name type="scientific">Karstenula rhodostoma CBS 690.94</name>
    <dbReference type="NCBI Taxonomy" id="1392251"/>
    <lineage>
        <taxon>Eukaryota</taxon>
        <taxon>Fungi</taxon>
        <taxon>Dikarya</taxon>
        <taxon>Ascomycota</taxon>
        <taxon>Pezizomycotina</taxon>
        <taxon>Dothideomycetes</taxon>
        <taxon>Pleosporomycetidae</taxon>
        <taxon>Pleosporales</taxon>
        <taxon>Massarineae</taxon>
        <taxon>Didymosphaeriaceae</taxon>
        <taxon>Karstenula</taxon>
    </lineage>
</organism>
<sequence length="397" mass="43006">MSANQTTTIAIIGGGLAGATLANALLKHPHLTTHIFESAPEFSARGAAVGIDMNAQAALAEIGGAAADAVERAGGVLVTSSRLLMGAGPHALETVFDLAPSQRGKVVHRAALLSELLKSIDDSRKHVIKKVLRIERSHSSQLAIHFEDGTVFHAHAVIGADGVRGHVRRHVLGAEHPAVSARRSRFWDARSLVSIDKAREVLGGEYFAEPRQYGYVGDGAFFMHDKHDDGEMVQFVVTGLIGFEDAIKGCFEPSLRDSIVEAFPQPHHEVDAPTYINGYVCIMGDAAHCMTSWQGSGAAQALEDAMILDTLLGQVKYVSDIPAVVRAYNHVRRCRTQRIVHSSAETGLIMCGRGTDTGLDIGKVQQLLPGQWHFIYDHDHAKHKQAALRSFDQQFNH</sequence>
<dbReference type="EMBL" id="MU001492">
    <property type="protein sequence ID" value="KAF2451243.1"/>
    <property type="molecule type" value="Genomic_DNA"/>
</dbReference>
<gene>
    <name evidence="5" type="ORF">P171DRAFT_459357</name>
</gene>
<dbReference type="InterPro" id="IPR051104">
    <property type="entry name" value="FAD_monoxygenase"/>
</dbReference>
<evidence type="ECO:0000256" key="3">
    <source>
        <dbReference type="ARBA" id="ARBA00023002"/>
    </source>
</evidence>
<evidence type="ECO:0000259" key="4">
    <source>
        <dbReference type="Pfam" id="PF01494"/>
    </source>
</evidence>
<protein>
    <submittedName>
        <fullName evidence="5">FAD/NAD(P)-binding domain-containing protein</fullName>
    </submittedName>
</protein>
<accession>A0A9P4PXR3</accession>
<dbReference type="PANTHER" id="PTHR46720">
    <property type="entry name" value="HYDROXYLASE, PUTATIVE (AFU_ORTHOLOGUE AFUA_3G01460)-RELATED"/>
    <property type="match status" value="1"/>
</dbReference>
<dbReference type="Proteomes" id="UP000799764">
    <property type="component" value="Unassembled WGS sequence"/>
</dbReference>
<reference evidence="5" key="1">
    <citation type="journal article" date="2020" name="Stud. Mycol.">
        <title>101 Dothideomycetes genomes: a test case for predicting lifestyles and emergence of pathogens.</title>
        <authorList>
            <person name="Haridas S."/>
            <person name="Albert R."/>
            <person name="Binder M."/>
            <person name="Bloem J."/>
            <person name="Labutti K."/>
            <person name="Salamov A."/>
            <person name="Andreopoulos B."/>
            <person name="Baker S."/>
            <person name="Barry K."/>
            <person name="Bills G."/>
            <person name="Bluhm B."/>
            <person name="Cannon C."/>
            <person name="Castanera R."/>
            <person name="Culley D."/>
            <person name="Daum C."/>
            <person name="Ezra D."/>
            <person name="Gonzalez J."/>
            <person name="Henrissat B."/>
            <person name="Kuo A."/>
            <person name="Liang C."/>
            <person name="Lipzen A."/>
            <person name="Lutzoni F."/>
            <person name="Magnuson J."/>
            <person name="Mondo S."/>
            <person name="Nolan M."/>
            <person name="Ohm R."/>
            <person name="Pangilinan J."/>
            <person name="Park H.-J."/>
            <person name="Ramirez L."/>
            <person name="Alfaro M."/>
            <person name="Sun H."/>
            <person name="Tritt A."/>
            <person name="Yoshinaga Y."/>
            <person name="Zwiers L.-H."/>
            <person name="Turgeon B."/>
            <person name="Goodwin S."/>
            <person name="Spatafora J."/>
            <person name="Crous P."/>
            <person name="Grigoriev I."/>
        </authorList>
    </citation>
    <scope>NUCLEOTIDE SEQUENCE</scope>
    <source>
        <strain evidence="5">CBS 690.94</strain>
    </source>
</reference>
<evidence type="ECO:0000313" key="6">
    <source>
        <dbReference type="Proteomes" id="UP000799764"/>
    </source>
</evidence>
<dbReference type="Gene3D" id="3.50.50.60">
    <property type="entry name" value="FAD/NAD(P)-binding domain"/>
    <property type="match status" value="1"/>
</dbReference>
<evidence type="ECO:0000313" key="5">
    <source>
        <dbReference type="EMBL" id="KAF2451243.1"/>
    </source>
</evidence>